<dbReference type="EMBL" id="CAFBQW010000155">
    <property type="protein sequence ID" value="CAB5067899.1"/>
    <property type="molecule type" value="Genomic_DNA"/>
</dbReference>
<gene>
    <name evidence="1" type="ORF">UFOPK4354_01327</name>
</gene>
<protein>
    <submittedName>
        <fullName evidence="1">Unannotated protein</fullName>
    </submittedName>
</protein>
<dbReference type="AlphaFoldDB" id="A0A6J7UPP1"/>
<evidence type="ECO:0000313" key="1">
    <source>
        <dbReference type="EMBL" id="CAB5067899.1"/>
    </source>
</evidence>
<name>A0A6J7UPP1_9ZZZZ</name>
<organism evidence="1">
    <name type="scientific">freshwater metagenome</name>
    <dbReference type="NCBI Taxonomy" id="449393"/>
    <lineage>
        <taxon>unclassified sequences</taxon>
        <taxon>metagenomes</taxon>
        <taxon>ecological metagenomes</taxon>
    </lineage>
</organism>
<proteinExistence type="predicted"/>
<accession>A0A6J7UPP1</accession>
<sequence>MGVSWDGLSPNIFGVAATSDLTYFVELGFMPPSQAMDDPDHPGLLRAGPRAAAPYGDEGVESHICAATDWTQENTPRPDLFDFGFDLVDLSGFEALQQACEQVRLAGSVGDHEAGKIREALEGAVLESSGGKTLKVLFIAEEGFIMRSSGPNRMSVVGPESAGMNDHGGATSVHADQDVFGTPLAQLMDGRAPSLFRHDSPDGFNHDESTMLVNMWIPLQQITQPLVLADGRSIDRRKHQLRYGLATDSFLEREGDLAVNDIWTFMYDPEQQWYFRSEMDYRSAYVFDTLSTPHGAAVLPGEEIAERCYLALQAAELAASKGQVAELTAALAEARSIESPELTTPALRKAIAEMLNVLNEARIDPAAVCGAGAEQWAASSKAARQCVVRMSLELRLVVSVTS</sequence>
<reference evidence="1" key="1">
    <citation type="submission" date="2020-05" db="EMBL/GenBank/DDBJ databases">
        <authorList>
            <person name="Chiriac C."/>
            <person name="Salcher M."/>
            <person name="Ghai R."/>
            <person name="Kavagutti S V."/>
        </authorList>
    </citation>
    <scope>NUCLEOTIDE SEQUENCE</scope>
</reference>